<accession>A1ZEA5</accession>
<protein>
    <submittedName>
        <fullName evidence="2">Lipoprotein, putative</fullName>
    </submittedName>
</protein>
<evidence type="ECO:0000256" key="1">
    <source>
        <dbReference type="SAM" id="MobiDB-lite"/>
    </source>
</evidence>
<name>A1ZEA5_MICM2</name>
<dbReference type="EMBL" id="AAWS01000003">
    <property type="protein sequence ID" value="EAY31413.1"/>
    <property type="molecule type" value="Genomic_DNA"/>
</dbReference>
<dbReference type="AlphaFoldDB" id="A1ZEA5"/>
<proteinExistence type="predicted"/>
<dbReference type="PROSITE" id="PS51257">
    <property type="entry name" value="PROKAR_LIPOPROTEIN"/>
    <property type="match status" value="1"/>
</dbReference>
<gene>
    <name evidence="2" type="ORF">M23134_04246</name>
</gene>
<keyword evidence="2" id="KW-0449">Lipoprotein</keyword>
<sequence length="162" mass="18181">MKITSIIVFTINMCLLLGCGNAGKPANDATQTDNDRKTETKKTPKDNQKATPEQVIAKKWKESFDEMYTPAQQKKLDEFELKEMKNAANNSFYEFNADKTYTITKPDEVPGKGKWEMSSDAKKLILHSAQGQKDELSIEILTPGKVKLKIKDAEDVLVLIPA</sequence>
<keyword evidence="3" id="KW-1185">Reference proteome</keyword>
<feature type="compositionally biased region" description="Basic and acidic residues" evidence="1">
    <location>
        <begin position="33"/>
        <end position="48"/>
    </location>
</feature>
<reference evidence="2 3" key="1">
    <citation type="submission" date="2007-01" db="EMBL/GenBank/DDBJ databases">
        <authorList>
            <person name="Haygood M."/>
            <person name="Podell S."/>
            <person name="Anderson C."/>
            <person name="Hopkinson B."/>
            <person name="Roe K."/>
            <person name="Barbeau K."/>
            <person name="Gaasterland T."/>
            <person name="Ferriera S."/>
            <person name="Johnson J."/>
            <person name="Kravitz S."/>
            <person name="Beeson K."/>
            <person name="Sutton G."/>
            <person name="Rogers Y.-H."/>
            <person name="Friedman R."/>
            <person name="Frazier M."/>
            <person name="Venter J.C."/>
        </authorList>
    </citation>
    <scope>NUCLEOTIDE SEQUENCE [LARGE SCALE GENOMIC DNA]</scope>
    <source>
        <strain evidence="2 3">ATCC 23134</strain>
    </source>
</reference>
<comment type="caution">
    <text evidence="2">The sequence shown here is derived from an EMBL/GenBank/DDBJ whole genome shotgun (WGS) entry which is preliminary data.</text>
</comment>
<dbReference type="Proteomes" id="UP000004095">
    <property type="component" value="Unassembled WGS sequence"/>
</dbReference>
<dbReference type="OrthoDB" id="799247at2"/>
<organism evidence="2 3">
    <name type="scientific">Microscilla marina ATCC 23134</name>
    <dbReference type="NCBI Taxonomy" id="313606"/>
    <lineage>
        <taxon>Bacteria</taxon>
        <taxon>Pseudomonadati</taxon>
        <taxon>Bacteroidota</taxon>
        <taxon>Cytophagia</taxon>
        <taxon>Cytophagales</taxon>
        <taxon>Microscillaceae</taxon>
        <taxon>Microscilla</taxon>
    </lineage>
</organism>
<feature type="region of interest" description="Disordered" evidence="1">
    <location>
        <begin position="24"/>
        <end position="52"/>
    </location>
</feature>
<dbReference type="RefSeq" id="WP_002693989.1">
    <property type="nucleotide sequence ID" value="NZ_AAWS01000003.1"/>
</dbReference>
<evidence type="ECO:0000313" key="2">
    <source>
        <dbReference type="EMBL" id="EAY31413.1"/>
    </source>
</evidence>
<evidence type="ECO:0000313" key="3">
    <source>
        <dbReference type="Proteomes" id="UP000004095"/>
    </source>
</evidence>